<evidence type="ECO:0000313" key="7">
    <source>
        <dbReference type="EMBL" id="MCB8877735.1"/>
    </source>
</evidence>
<evidence type="ECO:0000259" key="6">
    <source>
        <dbReference type="SMART" id="SM00849"/>
    </source>
</evidence>
<dbReference type="AlphaFoldDB" id="A0A963YV90"/>
<dbReference type="InterPro" id="IPR051013">
    <property type="entry name" value="MBL_superfamily_lactonases"/>
</dbReference>
<dbReference type="EMBL" id="JAESVB010000017">
    <property type="protein sequence ID" value="MCB8877735.1"/>
    <property type="molecule type" value="Genomic_DNA"/>
</dbReference>
<evidence type="ECO:0000256" key="2">
    <source>
        <dbReference type="ARBA" id="ARBA00007749"/>
    </source>
</evidence>
<dbReference type="PANTHER" id="PTHR42978">
    <property type="entry name" value="QUORUM-QUENCHING LACTONASE YTNP-RELATED-RELATED"/>
    <property type="match status" value="1"/>
</dbReference>
<dbReference type="RefSeq" id="WP_227323384.1">
    <property type="nucleotide sequence ID" value="NZ_JAESVB010000017.1"/>
</dbReference>
<gene>
    <name evidence="7" type="ORF">ASILVAE211_21250</name>
</gene>
<proteinExistence type="inferred from homology"/>
<evidence type="ECO:0000256" key="1">
    <source>
        <dbReference type="ARBA" id="ARBA00001947"/>
    </source>
</evidence>
<dbReference type="SUPFAM" id="SSF56281">
    <property type="entry name" value="Metallo-hydrolase/oxidoreductase"/>
    <property type="match status" value="1"/>
</dbReference>
<evidence type="ECO:0000256" key="4">
    <source>
        <dbReference type="ARBA" id="ARBA00022801"/>
    </source>
</evidence>
<dbReference type="GO" id="GO:0046872">
    <property type="term" value="F:metal ion binding"/>
    <property type="evidence" value="ECO:0007669"/>
    <property type="project" value="UniProtKB-KW"/>
</dbReference>
<dbReference type="GO" id="GO:0016787">
    <property type="term" value="F:hydrolase activity"/>
    <property type="evidence" value="ECO:0007669"/>
    <property type="project" value="UniProtKB-KW"/>
</dbReference>
<reference evidence="7" key="1">
    <citation type="journal article" date="2021" name="Microorganisms">
        <title>Acidisoma silvae sp. nov. and Acidisomacellulosilytica sp. nov., Two Acidophilic Bacteria Isolated from Decaying Wood, Hydrolyzing Cellulose and Producing Poly-3-hydroxybutyrate.</title>
        <authorList>
            <person name="Mieszkin S."/>
            <person name="Pouder E."/>
            <person name="Uroz S."/>
            <person name="Simon-Colin C."/>
            <person name="Alain K."/>
        </authorList>
    </citation>
    <scope>NUCLEOTIDE SEQUENCE</scope>
    <source>
        <strain evidence="7">HW T2.11</strain>
    </source>
</reference>
<evidence type="ECO:0000313" key="8">
    <source>
        <dbReference type="Proteomes" id="UP000708298"/>
    </source>
</evidence>
<protein>
    <submittedName>
        <fullName evidence="7">N-acyl homoserine lactonase family protein</fullName>
    </submittedName>
</protein>
<dbReference type="Pfam" id="PF00753">
    <property type="entry name" value="Lactamase_B"/>
    <property type="match status" value="1"/>
</dbReference>
<comment type="cofactor">
    <cofactor evidence="1">
        <name>Zn(2+)</name>
        <dbReference type="ChEBI" id="CHEBI:29105"/>
    </cofactor>
</comment>
<dbReference type="SMART" id="SM00849">
    <property type="entry name" value="Lactamase_B"/>
    <property type="match status" value="1"/>
</dbReference>
<keyword evidence="5" id="KW-0862">Zinc</keyword>
<dbReference type="InterPro" id="IPR036866">
    <property type="entry name" value="RibonucZ/Hydroxyglut_hydro"/>
</dbReference>
<dbReference type="Proteomes" id="UP000708298">
    <property type="component" value="Unassembled WGS sequence"/>
</dbReference>
<evidence type="ECO:0000256" key="5">
    <source>
        <dbReference type="ARBA" id="ARBA00022833"/>
    </source>
</evidence>
<comment type="caution">
    <text evidence="7">The sequence shown here is derived from an EMBL/GenBank/DDBJ whole genome shotgun (WGS) entry which is preliminary data.</text>
</comment>
<dbReference type="CDD" id="cd07729">
    <property type="entry name" value="AHL_lactonase_MBL-fold"/>
    <property type="match status" value="1"/>
</dbReference>
<sequence>MPNELPKYELYAIRYATREGRRADSFIGGDPHDGPMRMDYFMWVAIGPERSFVIDSGFTAEMAVKRKREFLRCPVEALELLGLSAASTKDVVLTHLHYDHVGNFAKFPVAQFHLQEPEIHFATGRYMRHHCINHSFEVEDVVGIVRLNYGGRVTFYRGNEELAPGITLHLAGGHSGGLQFLRIHTQRGWVVLASDVLHYFENMDSGRPFTTVFNIGDAAEAFDLVRRQAPSRDHIIPGHDPLVMDMYPPPRPDLAGIIARLDVPPVK</sequence>
<reference evidence="7" key="2">
    <citation type="submission" date="2021-01" db="EMBL/GenBank/DDBJ databases">
        <authorList>
            <person name="Mieszkin S."/>
            <person name="Pouder E."/>
            <person name="Alain K."/>
        </authorList>
    </citation>
    <scope>NUCLEOTIDE SEQUENCE</scope>
    <source>
        <strain evidence="7">HW T2.11</strain>
    </source>
</reference>
<feature type="domain" description="Metallo-beta-lactamase" evidence="6">
    <location>
        <begin position="39"/>
        <end position="239"/>
    </location>
</feature>
<keyword evidence="3" id="KW-0479">Metal-binding</keyword>
<dbReference type="InterPro" id="IPR001279">
    <property type="entry name" value="Metallo-B-lactamas"/>
</dbReference>
<accession>A0A963YV90</accession>
<evidence type="ECO:0000256" key="3">
    <source>
        <dbReference type="ARBA" id="ARBA00022723"/>
    </source>
</evidence>
<organism evidence="7 8">
    <name type="scientific">Acidisoma silvae</name>
    <dbReference type="NCBI Taxonomy" id="2802396"/>
    <lineage>
        <taxon>Bacteria</taxon>
        <taxon>Pseudomonadati</taxon>
        <taxon>Pseudomonadota</taxon>
        <taxon>Alphaproteobacteria</taxon>
        <taxon>Acetobacterales</taxon>
        <taxon>Acidocellaceae</taxon>
        <taxon>Acidisoma</taxon>
    </lineage>
</organism>
<dbReference type="PANTHER" id="PTHR42978:SF7">
    <property type="entry name" value="METALLO-HYDROLASE RV2300C-RELATED"/>
    <property type="match status" value="1"/>
</dbReference>
<comment type="similarity">
    <text evidence="2">Belongs to the metallo-beta-lactamase superfamily.</text>
</comment>
<name>A0A963YV90_9PROT</name>
<keyword evidence="8" id="KW-1185">Reference proteome</keyword>
<keyword evidence="4" id="KW-0378">Hydrolase</keyword>
<dbReference type="Gene3D" id="3.60.15.10">
    <property type="entry name" value="Ribonuclease Z/Hydroxyacylglutathione hydrolase-like"/>
    <property type="match status" value="1"/>
</dbReference>